<feature type="transmembrane region" description="Helical" evidence="1">
    <location>
        <begin position="50"/>
        <end position="70"/>
    </location>
</feature>
<dbReference type="EMBL" id="JAMZFW010000019">
    <property type="protein sequence ID" value="MCP1103171.1"/>
    <property type="molecule type" value="Genomic_DNA"/>
</dbReference>
<gene>
    <name evidence="2" type="ORF">NK125_12180</name>
</gene>
<keyword evidence="1" id="KW-0812">Transmembrane</keyword>
<evidence type="ECO:0000256" key="1">
    <source>
        <dbReference type="SAM" id="Phobius"/>
    </source>
</evidence>
<feature type="transmembrane region" description="Helical" evidence="1">
    <location>
        <begin position="123"/>
        <end position="144"/>
    </location>
</feature>
<name>A0ABT1EBG0_9FIRM</name>
<dbReference type="RefSeq" id="WP_262066954.1">
    <property type="nucleotide sequence ID" value="NZ_JAMXOD010000019.1"/>
</dbReference>
<organism evidence="2 3">
    <name type="scientific">Aequitasia blattaphilus</name>
    <dbReference type="NCBI Taxonomy" id="2949332"/>
    <lineage>
        <taxon>Bacteria</taxon>
        <taxon>Bacillati</taxon>
        <taxon>Bacillota</taxon>
        <taxon>Clostridia</taxon>
        <taxon>Lachnospirales</taxon>
        <taxon>Lachnospiraceae</taxon>
        <taxon>Aequitasia</taxon>
    </lineage>
</organism>
<sequence>MDSMMVGTLYIFFILFMISGVMKLAIKSFVHDLITPSELIQKNFSNKKQLLWFLYTFGFFGAISGGGLFASYIPSLRGNLESISLIGISVILLAYVIFNFLNQRSFWSECKIEQNTLMQVIKRVWQISVYTYSGIVLSCISAHISENAITRKVLFALCAIYTLCSIVCYFYCYVKQSGQS</sequence>
<feature type="transmembrane region" description="Helical" evidence="1">
    <location>
        <begin position="6"/>
        <end position="30"/>
    </location>
</feature>
<protein>
    <submittedName>
        <fullName evidence="2">Uncharacterized protein</fullName>
    </submittedName>
</protein>
<dbReference type="Proteomes" id="UP001523566">
    <property type="component" value="Unassembled WGS sequence"/>
</dbReference>
<proteinExistence type="predicted"/>
<comment type="caution">
    <text evidence="2">The sequence shown here is derived from an EMBL/GenBank/DDBJ whole genome shotgun (WGS) entry which is preliminary data.</text>
</comment>
<keyword evidence="1" id="KW-0472">Membrane</keyword>
<evidence type="ECO:0000313" key="2">
    <source>
        <dbReference type="EMBL" id="MCP1103171.1"/>
    </source>
</evidence>
<reference evidence="2 3" key="1">
    <citation type="journal article" date="2022" name="Genome Biol. Evol.">
        <title>Host diet, physiology and behaviors set the stage for Lachnospiraceae cladogenesis.</title>
        <authorList>
            <person name="Vera-Ponce De Leon A."/>
            <person name="Schneider M."/>
            <person name="Jahnes B.C."/>
            <person name="Sadowski V."/>
            <person name="Camuy-Velez L.A."/>
            <person name="Duan J."/>
            <person name="Sabree Z.L."/>
        </authorList>
    </citation>
    <scope>NUCLEOTIDE SEQUENCE [LARGE SCALE GENOMIC DNA]</scope>
    <source>
        <strain evidence="2 3">PAL113</strain>
    </source>
</reference>
<keyword evidence="1" id="KW-1133">Transmembrane helix</keyword>
<feature type="transmembrane region" description="Helical" evidence="1">
    <location>
        <begin position="150"/>
        <end position="174"/>
    </location>
</feature>
<feature type="transmembrane region" description="Helical" evidence="1">
    <location>
        <begin position="82"/>
        <end position="102"/>
    </location>
</feature>
<evidence type="ECO:0000313" key="3">
    <source>
        <dbReference type="Proteomes" id="UP001523566"/>
    </source>
</evidence>
<accession>A0ABT1EBG0</accession>
<keyword evidence="3" id="KW-1185">Reference proteome</keyword>